<dbReference type="FunFam" id="1.25.40.10:FF:000064">
    <property type="entry name" value="Putative pre-mrna-processing factor 39"/>
    <property type="match status" value="1"/>
</dbReference>
<dbReference type="InterPro" id="IPR059164">
    <property type="entry name" value="HAT_PRP39_C"/>
</dbReference>
<keyword evidence="9" id="KW-1185">Reference proteome</keyword>
<evidence type="ECO:0000313" key="8">
    <source>
        <dbReference type="EMBL" id="KAG6508124.1"/>
    </source>
</evidence>
<dbReference type="EMBL" id="JACMSC010000009">
    <property type="protein sequence ID" value="KAG6508124.1"/>
    <property type="molecule type" value="Genomic_DNA"/>
</dbReference>
<comment type="subcellular location">
    <subcellularLocation>
        <location evidence="1">Nucleus</location>
    </subcellularLocation>
</comment>
<dbReference type="PANTHER" id="PTHR17204">
    <property type="entry name" value="PRE-MRNA PROCESSING PROTEIN PRP39-RELATED"/>
    <property type="match status" value="1"/>
</dbReference>
<dbReference type="SUPFAM" id="SSF48452">
    <property type="entry name" value="TPR-like"/>
    <property type="match status" value="2"/>
</dbReference>
<gene>
    <name evidence="8" type="ORF">ZIOFF_033486</name>
</gene>
<keyword evidence="7" id="KW-1133">Transmembrane helix</keyword>
<accession>A0A8J5GJF2</accession>
<feature type="transmembrane region" description="Helical" evidence="7">
    <location>
        <begin position="488"/>
        <end position="521"/>
    </location>
</feature>
<evidence type="ECO:0000256" key="5">
    <source>
        <dbReference type="ARBA" id="ARBA00023242"/>
    </source>
</evidence>
<dbReference type="Pfam" id="PF23241">
    <property type="entry name" value="HAT_PRP39_C"/>
    <property type="match status" value="1"/>
</dbReference>
<comment type="similarity">
    <text evidence="6">Belongs to the PRP39 family.</text>
</comment>
<proteinExistence type="inferred from homology"/>
<dbReference type="Gene3D" id="1.25.40.10">
    <property type="entry name" value="Tetratricopeptide repeat domain"/>
    <property type="match status" value="2"/>
</dbReference>
<comment type="caution">
    <text evidence="8">The sequence shown here is derived from an EMBL/GenBank/DDBJ whole genome shotgun (WGS) entry which is preliminary data.</text>
</comment>
<evidence type="ECO:0000256" key="2">
    <source>
        <dbReference type="ARBA" id="ARBA00022664"/>
    </source>
</evidence>
<dbReference type="Proteomes" id="UP000734854">
    <property type="component" value="Unassembled WGS sequence"/>
</dbReference>
<dbReference type="FunFam" id="1.25.40.10:FF:000159">
    <property type="entry name" value="Tetratricopeptide repeat (TPR)-like superfamily protein"/>
    <property type="match status" value="1"/>
</dbReference>
<evidence type="ECO:0000256" key="4">
    <source>
        <dbReference type="ARBA" id="ARBA00023187"/>
    </source>
</evidence>
<evidence type="ECO:0000313" key="9">
    <source>
        <dbReference type="Proteomes" id="UP000734854"/>
    </source>
</evidence>
<dbReference type="Pfam" id="PF23240">
    <property type="entry name" value="HAT_PRP39_N"/>
    <property type="match status" value="1"/>
</dbReference>
<dbReference type="InterPro" id="IPR003107">
    <property type="entry name" value="HAT"/>
</dbReference>
<dbReference type="GO" id="GO:0000395">
    <property type="term" value="P:mRNA 5'-splice site recognition"/>
    <property type="evidence" value="ECO:0007669"/>
    <property type="project" value="TreeGrafter"/>
</dbReference>
<dbReference type="SMART" id="SM00386">
    <property type="entry name" value="HAT"/>
    <property type="match status" value="6"/>
</dbReference>
<dbReference type="AlphaFoldDB" id="A0A8J5GJF2"/>
<dbReference type="GO" id="GO:0000243">
    <property type="term" value="C:commitment complex"/>
    <property type="evidence" value="ECO:0007669"/>
    <property type="project" value="TreeGrafter"/>
</dbReference>
<keyword evidence="3" id="KW-0677">Repeat</keyword>
<evidence type="ECO:0000256" key="6">
    <source>
        <dbReference type="ARBA" id="ARBA00038019"/>
    </source>
</evidence>
<keyword evidence="4" id="KW-0508">mRNA splicing</keyword>
<reference evidence="8 9" key="1">
    <citation type="submission" date="2020-08" db="EMBL/GenBank/DDBJ databases">
        <title>Plant Genome Project.</title>
        <authorList>
            <person name="Zhang R.-G."/>
        </authorList>
    </citation>
    <scope>NUCLEOTIDE SEQUENCE [LARGE SCALE GENOMIC DNA]</scope>
    <source>
        <tissue evidence="8">Rhizome</tissue>
    </source>
</reference>
<dbReference type="PANTHER" id="PTHR17204:SF26">
    <property type="entry name" value="PRE-MRNA-PROCESSING FACTOR 39-2"/>
    <property type="match status" value="1"/>
</dbReference>
<keyword evidence="7" id="KW-0472">Membrane</keyword>
<evidence type="ECO:0008006" key="10">
    <source>
        <dbReference type="Google" id="ProtNLM"/>
    </source>
</evidence>
<evidence type="ECO:0000256" key="3">
    <source>
        <dbReference type="ARBA" id="ARBA00022737"/>
    </source>
</evidence>
<keyword evidence="5" id="KW-0539">Nucleus</keyword>
<dbReference type="InterPro" id="IPR011990">
    <property type="entry name" value="TPR-like_helical_dom_sf"/>
</dbReference>
<evidence type="ECO:0000256" key="1">
    <source>
        <dbReference type="ARBA" id="ARBA00004123"/>
    </source>
</evidence>
<sequence length="524" mass="61227">MEALDGIEDATPRRDEGEILGRDAVMEHEAPELTKINSVGFDLNRFEELVGDVPNDFEAWTSLIAHVEKAHPNDIERICLIYDAFLSEYPLCYGYWNKYANHKAQLCTLHDVEEIYERAVLAVPYSVDIWVKYCSFGVLTYEDPMDIRRLYERGLSFVKKDYFCHQLWDKYIEYEYSIQQWSQLAHLHIRTLVFPTKKLQSYYERKLQDAAATAYHLLIGKSISLLLKLAIPISSLSPVVFKKLVDIWSQKMGCQQDLELPRESIPLSQGMTDIKDNEYLEISNLIKEFMDQKGDHSKIAFRKYLSLGNQLYNRSRQIDEKICCFEAHIRRRYFHLKPLDACQIDNWHQYLDFAEMQGDFDWTVKLYERCLIACASYSEFWVRYVEFMDANGGREIANDALGRALTIFLKRVPAFHIYSAMFKEKIGDFSAARILVKQGLDLGSDFIGTVKKLANMEKRLGNTEVACQTYEKAIELAKENKNLDIIPILYYCFAQFTFVVSLLELCCHVFHIFIVFLFFFFYLG</sequence>
<dbReference type="GO" id="GO:0071004">
    <property type="term" value="C:U2-type prespliceosome"/>
    <property type="evidence" value="ECO:0007669"/>
    <property type="project" value="TreeGrafter"/>
</dbReference>
<evidence type="ECO:0000256" key="7">
    <source>
        <dbReference type="SAM" id="Phobius"/>
    </source>
</evidence>
<dbReference type="GO" id="GO:0005685">
    <property type="term" value="C:U1 snRNP"/>
    <property type="evidence" value="ECO:0007669"/>
    <property type="project" value="TreeGrafter"/>
</dbReference>
<protein>
    <recommendedName>
        <fullName evidence="10">Pre-mRNA-processing factor 39</fullName>
    </recommendedName>
</protein>
<name>A0A8J5GJF2_ZINOF</name>
<dbReference type="GO" id="GO:0030627">
    <property type="term" value="F:pre-mRNA 5'-splice site binding"/>
    <property type="evidence" value="ECO:0007669"/>
    <property type="project" value="TreeGrafter"/>
</dbReference>
<keyword evidence="7" id="KW-0812">Transmembrane</keyword>
<keyword evidence="2" id="KW-0507">mRNA processing</keyword>
<organism evidence="8 9">
    <name type="scientific">Zingiber officinale</name>
    <name type="common">Ginger</name>
    <name type="synonym">Amomum zingiber</name>
    <dbReference type="NCBI Taxonomy" id="94328"/>
    <lineage>
        <taxon>Eukaryota</taxon>
        <taxon>Viridiplantae</taxon>
        <taxon>Streptophyta</taxon>
        <taxon>Embryophyta</taxon>
        <taxon>Tracheophyta</taxon>
        <taxon>Spermatophyta</taxon>
        <taxon>Magnoliopsida</taxon>
        <taxon>Liliopsida</taxon>
        <taxon>Zingiberales</taxon>
        <taxon>Zingiberaceae</taxon>
        <taxon>Zingiber</taxon>
    </lineage>
</organism>